<accession>A0ABC9FGK4</accession>
<gene>
    <name evidence="3" type="ORF">URODEC1_LOCUS104894</name>
</gene>
<reference evidence="3" key="1">
    <citation type="submission" date="2024-10" db="EMBL/GenBank/DDBJ databases">
        <authorList>
            <person name="Ryan C."/>
        </authorList>
    </citation>
    <scope>NUCLEOTIDE SEQUENCE [LARGE SCALE GENOMIC DNA]</scope>
</reference>
<dbReference type="Proteomes" id="UP001497457">
    <property type="component" value="Chromosome 6rd"/>
</dbReference>
<feature type="transmembrane region" description="Helical" evidence="2">
    <location>
        <begin position="6"/>
        <end position="23"/>
    </location>
</feature>
<keyword evidence="2" id="KW-1133">Transmembrane helix</keyword>
<name>A0ABC9FGK4_9POAL</name>
<keyword evidence="2" id="KW-0472">Membrane</keyword>
<evidence type="ECO:0000256" key="1">
    <source>
        <dbReference type="SAM" id="MobiDB-lite"/>
    </source>
</evidence>
<protein>
    <submittedName>
        <fullName evidence="3">Uncharacterized protein</fullName>
    </submittedName>
</protein>
<keyword evidence="4" id="KW-1185">Reference proteome</keyword>
<sequence length="89" mass="9087">MAGLKVSWACILIILIIMSGGGVPSGEARRLLEETHTGGEVYCAGGCRPPLQGRTGLMPTATKMATTDGRPTAPGHSPGIGNKIAGNTR</sequence>
<dbReference type="AlphaFoldDB" id="A0ABC9FGK4"/>
<evidence type="ECO:0000313" key="4">
    <source>
        <dbReference type="Proteomes" id="UP001497457"/>
    </source>
</evidence>
<evidence type="ECO:0000256" key="2">
    <source>
        <dbReference type="SAM" id="Phobius"/>
    </source>
</evidence>
<feature type="region of interest" description="Disordered" evidence="1">
    <location>
        <begin position="55"/>
        <end position="89"/>
    </location>
</feature>
<keyword evidence="2" id="KW-0812">Transmembrane</keyword>
<proteinExistence type="predicted"/>
<dbReference type="EMBL" id="OZ075116">
    <property type="protein sequence ID" value="CAL5073920.1"/>
    <property type="molecule type" value="Genomic_DNA"/>
</dbReference>
<organism evidence="3 4">
    <name type="scientific">Urochloa decumbens</name>
    <dbReference type="NCBI Taxonomy" id="240449"/>
    <lineage>
        <taxon>Eukaryota</taxon>
        <taxon>Viridiplantae</taxon>
        <taxon>Streptophyta</taxon>
        <taxon>Embryophyta</taxon>
        <taxon>Tracheophyta</taxon>
        <taxon>Spermatophyta</taxon>
        <taxon>Magnoliopsida</taxon>
        <taxon>Liliopsida</taxon>
        <taxon>Poales</taxon>
        <taxon>Poaceae</taxon>
        <taxon>PACMAD clade</taxon>
        <taxon>Panicoideae</taxon>
        <taxon>Panicodae</taxon>
        <taxon>Paniceae</taxon>
        <taxon>Melinidinae</taxon>
        <taxon>Urochloa</taxon>
    </lineage>
</organism>
<evidence type="ECO:0000313" key="3">
    <source>
        <dbReference type="EMBL" id="CAL5073920.1"/>
    </source>
</evidence>